<protein>
    <recommendedName>
        <fullName evidence="4 5">Small ribosomal subunit protein uS9</fullName>
    </recommendedName>
</protein>
<sequence>MSESGTTYIEAIGRRKRAAARVRLYQGGSGSIKVNDRNLAEYLPVAILQEAVKSPLVLTGTDGMFDITVHVKGGGIHGQADAIRMGIARSLVDFNPEFRAVLRKGGFLSRDARRRERKKPGLKSARRAAQFSKR</sequence>
<dbReference type="InterPro" id="IPR023035">
    <property type="entry name" value="Ribosomal_uS9_bac/plastid"/>
</dbReference>
<keyword evidence="3 5" id="KW-0687">Ribonucleoprotein</keyword>
<dbReference type="SUPFAM" id="SSF54211">
    <property type="entry name" value="Ribosomal protein S5 domain 2-like"/>
    <property type="match status" value="1"/>
</dbReference>
<evidence type="ECO:0000256" key="7">
    <source>
        <dbReference type="SAM" id="MobiDB-lite"/>
    </source>
</evidence>
<evidence type="ECO:0000256" key="2">
    <source>
        <dbReference type="ARBA" id="ARBA00022980"/>
    </source>
</evidence>
<evidence type="ECO:0000256" key="3">
    <source>
        <dbReference type="ARBA" id="ARBA00023274"/>
    </source>
</evidence>
<organism evidence="8 9">
    <name type="scientific">Candidatus Uhrbacteria bacterium CG_4_9_14_3_um_filter_50_9</name>
    <dbReference type="NCBI Taxonomy" id="1975035"/>
    <lineage>
        <taxon>Bacteria</taxon>
        <taxon>Candidatus Uhriibacteriota</taxon>
    </lineage>
</organism>
<evidence type="ECO:0000256" key="4">
    <source>
        <dbReference type="ARBA" id="ARBA00035259"/>
    </source>
</evidence>
<comment type="caution">
    <text evidence="8">The sequence shown here is derived from an EMBL/GenBank/DDBJ whole genome shotgun (WGS) entry which is preliminary data.</text>
</comment>
<dbReference type="PROSITE" id="PS00360">
    <property type="entry name" value="RIBOSOMAL_S9"/>
    <property type="match status" value="1"/>
</dbReference>
<dbReference type="PANTHER" id="PTHR21569">
    <property type="entry name" value="RIBOSOMAL PROTEIN S9"/>
    <property type="match status" value="1"/>
</dbReference>
<dbReference type="GO" id="GO:0005737">
    <property type="term" value="C:cytoplasm"/>
    <property type="evidence" value="ECO:0007669"/>
    <property type="project" value="UniProtKB-ARBA"/>
</dbReference>
<feature type="region of interest" description="Disordered" evidence="7">
    <location>
        <begin position="112"/>
        <end position="134"/>
    </location>
</feature>
<dbReference type="EMBL" id="PFWU01000012">
    <property type="protein sequence ID" value="PJA46030.1"/>
    <property type="molecule type" value="Genomic_DNA"/>
</dbReference>
<dbReference type="NCBIfam" id="NF001099">
    <property type="entry name" value="PRK00132.1"/>
    <property type="match status" value="1"/>
</dbReference>
<proteinExistence type="inferred from homology"/>
<dbReference type="Proteomes" id="UP000229385">
    <property type="component" value="Unassembled WGS sequence"/>
</dbReference>
<dbReference type="FunFam" id="3.30.230.10:FF:000001">
    <property type="entry name" value="30S ribosomal protein S9"/>
    <property type="match status" value="1"/>
</dbReference>
<dbReference type="Gene3D" id="3.30.230.10">
    <property type="match status" value="1"/>
</dbReference>
<evidence type="ECO:0000313" key="8">
    <source>
        <dbReference type="EMBL" id="PJA46030.1"/>
    </source>
</evidence>
<gene>
    <name evidence="5" type="primary">rpsI</name>
    <name evidence="8" type="ORF">CO174_01005</name>
</gene>
<dbReference type="HAMAP" id="MF_00532_B">
    <property type="entry name" value="Ribosomal_uS9_B"/>
    <property type="match status" value="1"/>
</dbReference>
<comment type="similarity">
    <text evidence="1 5 6">Belongs to the universal ribosomal protein uS9 family.</text>
</comment>
<evidence type="ECO:0000256" key="5">
    <source>
        <dbReference type="HAMAP-Rule" id="MF_00532"/>
    </source>
</evidence>
<dbReference type="AlphaFoldDB" id="A0A2M7XDS0"/>
<dbReference type="InterPro" id="IPR020574">
    <property type="entry name" value="Ribosomal_uS9_CS"/>
</dbReference>
<dbReference type="InterPro" id="IPR020568">
    <property type="entry name" value="Ribosomal_Su5_D2-typ_SF"/>
</dbReference>
<dbReference type="GO" id="GO:0003723">
    <property type="term" value="F:RNA binding"/>
    <property type="evidence" value="ECO:0007669"/>
    <property type="project" value="TreeGrafter"/>
</dbReference>
<dbReference type="PANTHER" id="PTHR21569:SF1">
    <property type="entry name" value="SMALL RIBOSOMAL SUBUNIT PROTEIN US9M"/>
    <property type="match status" value="1"/>
</dbReference>
<feature type="compositionally biased region" description="Basic residues" evidence="7">
    <location>
        <begin position="115"/>
        <end position="134"/>
    </location>
</feature>
<evidence type="ECO:0000313" key="9">
    <source>
        <dbReference type="Proteomes" id="UP000229385"/>
    </source>
</evidence>
<keyword evidence="2 5" id="KW-0689">Ribosomal protein</keyword>
<dbReference type="Pfam" id="PF00380">
    <property type="entry name" value="Ribosomal_S9"/>
    <property type="match status" value="1"/>
</dbReference>
<reference evidence="9" key="1">
    <citation type="submission" date="2017-09" db="EMBL/GenBank/DDBJ databases">
        <title>Depth-based differentiation of microbial function through sediment-hosted aquifers and enrichment of novel symbionts in the deep terrestrial subsurface.</title>
        <authorList>
            <person name="Probst A.J."/>
            <person name="Ladd B."/>
            <person name="Jarett J.K."/>
            <person name="Geller-Mcgrath D.E."/>
            <person name="Sieber C.M.K."/>
            <person name="Emerson J.B."/>
            <person name="Anantharaman K."/>
            <person name="Thomas B.C."/>
            <person name="Malmstrom R."/>
            <person name="Stieglmeier M."/>
            <person name="Klingl A."/>
            <person name="Woyke T."/>
            <person name="Ryan C.M."/>
            <person name="Banfield J.F."/>
        </authorList>
    </citation>
    <scope>NUCLEOTIDE SEQUENCE [LARGE SCALE GENOMIC DNA]</scope>
</reference>
<accession>A0A2M7XDS0</accession>
<dbReference type="GO" id="GO:0003735">
    <property type="term" value="F:structural constituent of ribosome"/>
    <property type="evidence" value="ECO:0007669"/>
    <property type="project" value="InterPro"/>
</dbReference>
<dbReference type="GO" id="GO:0006412">
    <property type="term" value="P:translation"/>
    <property type="evidence" value="ECO:0007669"/>
    <property type="project" value="UniProtKB-UniRule"/>
</dbReference>
<dbReference type="GO" id="GO:0015935">
    <property type="term" value="C:small ribosomal subunit"/>
    <property type="evidence" value="ECO:0007669"/>
    <property type="project" value="TreeGrafter"/>
</dbReference>
<dbReference type="InterPro" id="IPR000754">
    <property type="entry name" value="Ribosomal_uS9"/>
</dbReference>
<name>A0A2M7XDS0_9BACT</name>
<evidence type="ECO:0000256" key="1">
    <source>
        <dbReference type="ARBA" id="ARBA00005251"/>
    </source>
</evidence>
<evidence type="ECO:0000256" key="6">
    <source>
        <dbReference type="RuleBase" id="RU003815"/>
    </source>
</evidence>
<dbReference type="InterPro" id="IPR014721">
    <property type="entry name" value="Ribsml_uS5_D2-typ_fold_subgr"/>
</dbReference>